<dbReference type="GO" id="GO:0070291">
    <property type="term" value="P:N-acylethanolamine metabolic process"/>
    <property type="evidence" value="ECO:0007669"/>
    <property type="project" value="TreeGrafter"/>
</dbReference>
<name>A0A448YH60_BRENA</name>
<dbReference type="PANTHER" id="PTHR15032:SF4">
    <property type="entry name" value="N-ACYL-PHOSPHATIDYLETHANOLAMINE-HYDROLYZING PHOSPHOLIPASE D"/>
    <property type="match status" value="1"/>
</dbReference>
<organism evidence="2 3">
    <name type="scientific">Brettanomyces naardenensis</name>
    <name type="common">Yeast</name>
    <dbReference type="NCBI Taxonomy" id="13370"/>
    <lineage>
        <taxon>Eukaryota</taxon>
        <taxon>Fungi</taxon>
        <taxon>Dikarya</taxon>
        <taxon>Ascomycota</taxon>
        <taxon>Saccharomycotina</taxon>
        <taxon>Pichiomycetes</taxon>
        <taxon>Pichiales</taxon>
        <taxon>Pichiaceae</taxon>
        <taxon>Brettanomyces</taxon>
    </lineage>
</organism>
<dbReference type="PANTHER" id="PTHR15032">
    <property type="entry name" value="N-ACYL-PHOSPHATIDYLETHANOLAMINE-HYDROLYZING PHOSPHOLIPASE D"/>
    <property type="match status" value="1"/>
</dbReference>
<dbReference type="OrthoDB" id="332863at2759"/>
<dbReference type="STRING" id="13370.A0A448YH60"/>
<dbReference type="Proteomes" id="UP000290900">
    <property type="component" value="Unassembled WGS sequence"/>
</dbReference>
<dbReference type="Pfam" id="PF12706">
    <property type="entry name" value="Lactamase_B_2"/>
    <property type="match status" value="1"/>
</dbReference>
<sequence>MLSKKVQLGLGITGVYVSYTGYVYTRSQMEIQQRQRLYLDLMSEGLLDEQVKLVDPRFRSLKILGRFENPFPEYRPQTLFEFVGMRFAELTQHGRRGGLPSDPEIIKKNLPLAVPDFDLIAASRRGEETVQGYKDLPPLQDRLSYTWLGQSCALLQISSVSFMLDPLFADHLVNRYLGPQRYIPAPASLDTIINKTGGAPDFIMVSHDHPDHLDNDAISKIGNRSQWIVPLGLGDYLKDRGVTNVVEMDWWDRMPLESGSSKRSGKYEIVCLPSMHWAGRTLLDSNSRLWCSFMVLRDGKAIFYHGGDTGYSGELFRKLGEEFGPVKFSALPIGQYLPQWHQGPRHVAPQESVQIMKDLNCHKMVGVHWGTFVLSWENYLDPARQLTQLALKESRPNNIIVPQCGRTMVMNLAKMDFKHDDKAEEQARTVVYK</sequence>
<evidence type="ECO:0000259" key="1">
    <source>
        <dbReference type="Pfam" id="PF12706"/>
    </source>
</evidence>
<dbReference type="SUPFAM" id="SSF56281">
    <property type="entry name" value="Metallo-hydrolase/oxidoreductase"/>
    <property type="match status" value="1"/>
</dbReference>
<dbReference type="GO" id="GO:0005737">
    <property type="term" value="C:cytoplasm"/>
    <property type="evidence" value="ECO:0007669"/>
    <property type="project" value="TreeGrafter"/>
</dbReference>
<proteinExistence type="predicted"/>
<accession>A0A448YH60</accession>
<dbReference type="GO" id="GO:0070290">
    <property type="term" value="F:N-acylphosphatidylethanolamine-specific phospholipase D activity"/>
    <property type="evidence" value="ECO:0007669"/>
    <property type="project" value="InterPro"/>
</dbReference>
<dbReference type="GO" id="GO:0070292">
    <property type="term" value="P:N-acylphosphatidylethanolamine metabolic process"/>
    <property type="evidence" value="ECO:0007669"/>
    <property type="project" value="TreeGrafter"/>
</dbReference>
<dbReference type="FunCoup" id="A0A448YH60">
    <property type="interactions" value="46"/>
</dbReference>
<keyword evidence="3" id="KW-1185">Reference proteome</keyword>
<feature type="domain" description="Metallo-beta-lactamase" evidence="1">
    <location>
        <begin position="196"/>
        <end position="369"/>
    </location>
</feature>
<dbReference type="PIRSF" id="PIRSF038896">
    <property type="entry name" value="NAPE-PLD"/>
    <property type="match status" value="1"/>
</dbReference>
<dbReference type="Gene3D" id="3.60.15.10">
    <property type="entry name" value="Ribonuclease Z/Hydroxyacylglutathione hydrolase-like"/>
    <property type="match status" value="1"/>
</dbReference>
<dbReference type="InterPro" id="IPR036866">
    <property type="entry name" value="RibonucZ/Hydroxyglut_hydro"/>
</dbReference>
<evidence type="ECO:0000313" key="3">
    <source>
        <dbReference type="Proteomes" id="UP000290900"/>
    </source>
</evidence>
<dbReference type="InterPro" id="IPR024884">
    <property type="entry name" value="NAPE-PLD"/>
</dbReference>
<protein>
    <submittedName>
        <fullName evidence="2">DEKNAAC101227</fullName>
    </submittedName>
</protein>
<gene>
    <name evidence="2" type="ORF">BRENAR_LOCUS1019</name>
</gene>
<dbReference type="InterPro" id="IPR001279">
    <property type="entry name" value="Metallo-B-lactamas"/>
</dbReference>
<evidence type="ECO:0000313" key="2">
    <source>
        <dbReference type="EMBL" id="VEU20284.1"/>
    </source>
</evidence>
<dbReference type="EMBL" id="CAACVR010000003">
    <property type="protein sequence ID" value="VEU20284.1"/>
    <property type="molecule type" value="Genomic_DNA"/>
</dbReference>
<dbReference type="InParanoid" id="A0A448YH60"/>
<reference evidence="2 3" key="1">
    <citation type="submission" date="2018-12" db="EMBL/GenBank/DDBJ databases">
        <authorList>
            <person name="Tiukova I."/>
            <person name="Dainat J."/>
        </authorList>
    </citation>
    <scope>NUCLEOTIDE SEQUENCE [LARGE SCALE GENOMIC DNA]</scope>
</reference>
<dbReference type="AlphaFoldDB" id="A0A448YH60"/>
<dbReference type="GO" id="GO:0008270">
    <property type="term" value="F:zinc ion binding"/>
    <property type="evidence" value="ECO:0007669"/>
    <property type="project" value="InterPro"/>
</dbReference>